<sequence length="552" mass="62369">MDPLAQANPANDPVVLCKIADSVKYTLALPLAQIAKGVIVDFCSRRQATSDAYERLLQLLDVLQKAGISTPKVQHIVNQLNDSLLVIPRVIWPKPIAGLTPRDTTYENRYQLAHVWDATAEWLKRYLLVDRDHALKEENFAIATRCRSLRARILEQGGPTAHNRLEQLDQELDWASIDQETSIRPVEPVTPPRLHKGFNDRVLLSANLKSMCDWGAQCNSTKCEIHSRTELLVLVCNYCGVDYSPTVMHEDECPQNPFPPKCMFCAEIFRNPPRTSTSTLLHKPLYQTFRMPFEVLDYSDVQQPDDRDYLDAEQSDDPDHSGSDDLDESDTDESDDDESDMDQFDELDYSDAQADDPSTDYEEDASVSCLELSSDESEVQLSRRPDYVSETDFQQDSMDGRGFHLLSMFKAYSAPVSREELVTRGVFEWRRLSTAAQKRYHYMAFVFRMNKYDFEDARATDGCPDLIRNRWPTFTTIPPPEFSTEKLIYIAARSALSKGALQPSTSPPNPDSANNTGDMSTIDDLGTQTVVEVTGGYNNVPDASARGQLRAF</sequence>
<dbReference type="Proteomes" id="UP000054097">
    <property type="component" value="Unassembled WGS sequence"/>
</dbReference>
<evidence type="ECO:0000313" key="3">
    <source>
        <dbReference type="Proteomes" id="UP000054097"/>
    </source>
</evidence>
<dbReference type="AlphaFoldDB" id="A0A0C2WQH0"/>
<feature type="region of interest" description="Disordered" evidence="1">
    <location>
        <begin position="308"/>
        <end position="386"/>
    </location>
</feature>
<dbReference type="HOGENOM" id="CLU_493605_0_0_1"/>
<gene>
    <name evidence="2" type="ORF">M408DRAFT_30842</name>
</gene>
<feature type="compositionally biased region" description="Acidic residues" evidence="1">
    <location>
        <begin position="324"/>
        <end position="365"/>
    </location>
</feature>
<protein>
    <submittedName>
        <fullName evidence="2">Uncharacterized protein</fullName>
    </submittedName>
</protein>
<reference evidence="2 3" key="1">
    <citation type="submission" date="2014-04" db="EMBL/GenBank/DDBJ databases">
        <authorList>
            <consortium name="DOE Joint Genome Institute"/>
            <person name="Kuo A."/>
            <person name="Zuccaro A."/>
            <person name="Kohler A."/>
            <person name="Nagy L.G."/>
            <person name="Floudas D."/>
            <person name="Copeland A."/>
            <person name="Barry K.W."/>
            <person name="Cichocki N."/>
            <person name="Veneault-Fourrey C."/>
            <person name="LaButti K."/>
            <person name="Lindquist E.A."/>
            <person name="Lipzen A."/>
            <person name="Lundell T."/>
            <person name="Morin E."/>
            <person name="Murat C."/>
            <person name="Sun H."/>
            <person name="Tunlid A."/>
            <person name="Henrissat B."/>
            <person name="Grigoriev I.V."/>
            <person name="Hibbett D.S."/>
            <person name="Martin F."/>
            <person name="Nordberg H.P."/>
            <person name="Cantor M.N."/>
            <person name="Hua S.X."/>
        </authorList>
    </citation>
    <scope>NUCLEOTIDE SEQUENCE [LARGE SCALE GENOMIC DNA]</scope>
    <source>
        <strain evidence="2 3">MAFF 305830</strain>
    </source>
</reference>
<feature type="region of interest" description="Disordered" evidence="1">
    <location>
        <begin position="499"/>
        <end position="522"/>
    </location>
</feature>
<accession>A0A0C2WQH0</accession>
<name>A0A0C2WQH0_SERVB</name>
<proteinExistence type="predicted"/>
<evidence type="ECO:0000256" key="1">
    <source>
        <dbReference type="SAM" id="MobiDB-lite"/>
    </source>
</evidence>
<reference evidence="3" key="2">
    <citation type="submission" date="2015-01" db="EMBL/GenBank/DDBJ databases">
        <title>Evolutionary Origins and Diversification of the Mycorrhizal Mutualists.</title>
        <authorList>
            <consortium name="DOE Joint Genome Institute"/>
            <consortium name="Mycorrhizal Genomics Consortium"/>
            <person name="Kohler A."/>
            <person name="Kuo A."/>
            <person name="Nagy L.G."/>
            <person name="Floudas D."/>
            <person name="Copeland A."/>
            <person name="Barry K.W."/>
            <person name="Cichocki N."/>
            <person name="Veneault-Fourrey C."/>
            <person name="LaButti K."/>
            <person name="Lindquist E.A."/>
            <person name="Lipzen A."/>
            <person name="Lundell T."/>
            <person name="Morin E."/>
            <person name="Murat C."/>
            <person name="Riley R."/>
            <person name="Ohm R."/>
            <person name="Sun H."/>
            <person name="Tunlid A."/>
            <person name="Henrissat B."/>
            <person name="Grigoriev I.V."/>
            <person name="Hibbett D.S."/>
            <person name="Martin F."/>
        </authorList>
    </citation>
    <scope>NUCLEOTIDE SEQUENCE [LARGE SCALE GENOMIC DNA]</scope>
    <source>
        <strain evidence="3">MAFF 305830</strain>
    </source>
</reference>
<dbReference type="EMBL" id="KN824518">
    <property type="protein sequence ID" value="KIM19882.1"/>
    <property type="molecule type" value="Genomic_DNA"/>
</dbReference>
<organism evidence="2 3">
    <name type="scientific">Serendipita vermifera MAFF 305830</name>
    <dbReference type="NCBI Taxonomy" id="933852"/>
    <lineage>
        <taxon>Eukaryota</taxon>
        <taxon>Fungi</taxon>
        <taxon>Dikarya</taxon>
        <taxon>Basidiomycota</taxon>
        <taxon>Agaricomycotina</taxon>
        <taxon>Agaricomycetes</taxon>
        <taxon>Sebacinales</taxon>
        <taxon>Serendipitaceae</taxon>
        <taxon>Serendipita</taxon>
    </lineage>
</organism>
<evidence type="ECO:0000313" key="2">
    <source>
        <dbReference type="EMBL" id="KIM19882.1"/>
    </source>
</evidence>
<keyword evidence="3" id="KW-1185">Reference proteome</keyword>